<evidence type="ECO:0000256" key="4">
    <source>
        <dbReference type="SAM" id="SignalP"/>
    </source>
</evidence>
<dbReference type="InterPro" id="IPR013112">
    <property type="entry name" value="FAD-bd_8"/>
</dbReference>
<dbReference type="PANTHER" id="PTHR11972">
    <property type="entry name" value="NADPH OXIDASE"/>
    <property type="match status" value="1"/>
</dbReference>
<evidence type="ECO:0000256" key="1">
    <source>
        <dbReference type="ARBA" id="ARBA00023002"/>
    </source>
</evidence>
<dbReference type="InterPro" id="IPR017927">
    <property type="entry name" value="FAD-bd_FR_type"/>
</dbReference>
<feature type="region of interest" description="Disordered" evidence="2">
    <location>
        <begin position="235"/>
        <end position="257"/>
    </location>
</feature>
<dbReference type="AlphaFoldDB" id="A0A150GB83"/>
<dbReference type="Pfam" id="PF08030">
    <property type="entry name" value="NAD_binding_6"/>
    <property type="match status" value="1"/>
</dbReference>
<dbReference type="EMBL" id="LSYV01000043">
    <property type="protein sequence ID" value="KXZ46620.1"/>
    <property type="molecule type" value="Genomic_DNA"/>
</dbReference>
<evidence type="ECO:0000256" key="2">
    <source>
        <dbReference type="SAM" id="MobiDB-lite"/>
    </source>
</evidence>
<accession>A0A150GB83</accession>
<feature type="signal peptide" evidence="4">
    <location>
        <begin position="1"/>
        <end position="21"/>
    </location>
</feature>
<feature type="transmembrane region" description="Helical" evidence="3">
    <location>
        <begin position="295"/>
        <end position="313"/>
    </location>
</feature>
<evidence type="ECO:0000313" key="7">
    <source>
        <dbReference type="Proteomes" id="UP000075714"/>
    </source>
</evidence>
<protein>
    <recommendedName>
        <fullName evidence="5">FAD-binding FR-type domain-containing protein</fullName>
    </recommendedName>
</protein>
<keyword evidence="3" id="KW-0472">Membrane</keyword>
<name>A0A150GB83_GONPE</name>
<keyword evidence="3" id="KW-1133">Transmembrane helix</keyword>
<feature type="chain" id="PRO_5007562027" description="FAD-binding FR-type domain-containing protein" evidence="4">
    <location>
        <begin position="22"/>
        <end position="498"/>
    </location>
</feature>
<gene>
    <name evidence="6" type="ORF">GPECTOR_42g831</name>
</gene>
<dbReference type="CDD" id="cd06186">
    <property type="entry name" value="NOX_Duox_like_FAD_NADP"/>
    <property type="match status" value="1"/>
</dbReference>
<feature type="domain" description="FAD-binding FR-type" evidence="5">
    <location>
        <begin position="24"/>
        <end position="143"/>
    </location>
</feature>
<dbReference type="InterPro" id="IPR013121">
    <property type="entry name" value="Fe_red_NAD-bd_6"/>
</dbReference>
<dbReference type="SUPFAM" id="SSF52343">
    <property type="entry name" value="Ferredoxin reductase-like, C-terminal NADP-linked domain"/>
    <property type="match status" value="1"/>
</dbReference>
<dbReference type="InterPro" id="IPR050369">
    <property type="entry name" value="RBOH/FRE"/>
</dbReference>
<keyword evidence="7" id="KW-1185">Reference proteome</keyword>
<feature type="transmembrane region" description="Helical" evidence="3">
    <location>
        <begin position="334"/>
        <end position="352"/>
    </location>
</feature>
<dbReference type="InterPro" id="IPR039261">
    <property type="entry name" value="FNR_nucleotide-bd"/>
</dbReference>
<dbReference type="Pfam" id="PF08022">
    <property type="entry name" value="FAD_binding_8"/>
    <property type="match status" value="1"/>
</dbReference>
<dbReference type="GO" id="GO:0005886">
    <property type="term" value="C:plasma membrane"/>
    <property type="evidence" value="ECO:0007669"/>
    <property type="project" value="TreeGrafter"/>
</dbReference>
<keyword evidence="1" id="KW-0560">Oxidoreductase</keyword>
<dbReference type="STRING" id="33097.A0A150GB83"/>
<reference evidence="7" key="1">
    <citation type="journal article" date="2016" name="Nat. Commun.">
        <title>The Gonium pectorale genome demonstrates co-option of cell cycle regulation during the evolution of multicellularity.</title>
        <authorList>
            <person name="Hanschen E.R."/>
            <person name="Marriage T.N."/>
            <person name="Ferris P.J."/>
            <person name="Hamaji T."/>
            <person name="Toyoda A."/>
            <person name="Fujiyama A."/>
            <person name="Neme R."/>
            <person name="Noguchi H."/>
            <person name="Minakuchi Y."/>
            <person name="Suzuki M."/>
            <person name="Kawai-Toyooka H."/>
            <person name="Smith D.R."/>
            <person name="Sparks H."/>
            <person name="Anderson J."/>
            <person name="Bakaric R."/>
            <person name="Luria V."/>
            <person name="Karger A."/>
            <person name="Kirschner M.W."/>
            <person name="Durand P.M."/>
            <person name="Michod R.E."/>
            <person name="Nozaki H."/>
            <person name="Olson B.J."/>
        </authorList>
    </citation>
    <scope>NUCLEOTIDE SEQUENCE [LARGE SCALE GENOMIC DNA]</scope>
    <source>
        <strain evidence="7">NIES-2863</strain>
    </source>
</reference>
<evidence type="ECO:0000313" key="6">
    <source>
        <dbReference type="EMBL" id="KXZ46620.1"/>
    </source>
</evidence>
<evidence type="ECO:0000259" key="5">
    <source>
        <dbReference type="PROSITE" id="PS51384"/>
    </source>
</evidence>
<evidence type="ECO:0000256" key="3">
    <source>
        <dbReference type="SAM" id="Phobius"/>
    </source>
</evidence>
<keyword evidence="3" id="KW-0812">Transmembrane</keyword>
<dbReference type="OrthoDB" id="167398at2759"/>
<dbReference type="Proteomes" id="UP000075714">
    <property type="component" value="Unassembled WGS sequence"/>
</dbReference>
<comment type="caution">
    <text evidence="6">The sequence shown here is derived from an EMBL/GenBank/DDBJ whole genome shotgun (WGS) entry which is preliminary data.</text>
</comment>
<keyword evidence="4" id="KW-0732">Signal</keyword>
<feature type="compositionally biased region" description="Low complexity" evidence="2">
    <location>
        <begin position="240"/>
        <end position="252"/>
    </location>
</feature>
<proteinExistence type="predicted"/>
<dbReference type="PANTHER" id="PTHR11972:SF69">
    <property type="entry name" value="FERRIC REDUCTION OXIDASE 6-RELATED"/>
    <property type="match status" value="1"/>
</dbReference>
<dbReference type="GO" id="GO:0016491">
    <property type="term" value="F:oxidoreductase activity"/>
    <property type="evidence" value="ECO:0007669"/>
    <property type="project" value="UniProtKB-KW"/>
</dbReference>
<organism evidence="6 7">
    <name type="scientific">Gonium pectorale</name>
    <name type="common">Green alga</name>
    <dbReference type="NCBI Taxonomy" id="33097"/>
    <lineage>
        <taxon>Eukaryota</taxon>
        <taxon>Viridiplantae</taxon>
        <taxon>Chlorophyta</taxon>
        <taxon>core chlorophytes</taxon>
        <taxon>Chlorophyceae</taxon>
        <taxon>CS clade</taxon>
        <taxon>Chlamydomonadales</taxon>
        <taxon>Volvocaceae</taxon>
        <taxon>Gonium</taxon>
    </lineage>
</organism>
<dbReference type="PROSITE" id="PS51384">
    <property type="entry name" value="FAD_FR"/>
    <property type="match status" value="1"/>
</dbReference>
<sequence length="498" mass="52346">MVPHLALTTGVFLYLLDVVLRTIQQNFNSTVVTASPDCTSAASRATRSPDSGMLTLSLRCHGGMSWVGSDTVFLNVPAVSWWRWHPFTVASSSEVVGPNGEKRMVLHIKKYDRWTQRLISRLSDDTAPVRIYVSGPYANANRKWIAGADRHVFIAGGIGVTPALGMLQELISHRKKAQAAAAASGSSLDEGSGATLVWVSRNRGEFTALPDEVLEASRGKGSWLDVQLYFTGNSSSPSKAGASGEATAAADKPTTDDDTEAKAAISLTVSAAGAVSPPALADNRPLSHPYMFHPLLWAVAVVLCFGGGFLGLICSQAYDAHIARTVAVRKDFSLMGMLQFSALGVVHLWRLLSLRRKALSAQPSFNGGDTEMPNPAADTAAPTAMSGYSTISESSGSANGAEPAKAVKADIDYAHAIKDGRPNWAELLGAVATCSSDGAQLPVSGNDAAQVQAQVVGVFVAGPERLVTAVDEACAALNGVWGRAGRAYLAVTALTHEL</sequence>
<dbReference type="Gene3D" id="3.40.50.80">
    <property type="entry name" value="Nucleotide-binding domain of ferredoxin-NADP reductase (FNR) module"/>
    <property type="match status" value="2"/>
</dbReference>